<dbReference type="AlphaFoldDB" id="A0A0C7MLT4"/>
<dbReference type="RefSeq" id="XP_022627032.1">
    <property type="nucleotide sequence ID" value="XM_022774991.1"/>
</dbReference>
<evidence type="ECO:0000259" key="1">
    <source>
        <dbReference type="Pfam" id="PF00107"/>
    </source>
</evidence>
<dbReference type="OrthoDB" id="48317at2759"/>
<dbReference type="Pfam" id="PF08240">
    <property type="entry name" value="ADH_N"/>
    <property type="match status" value="1"/>
</dbReference>
<dbReference type="PANTHER" id="PTHR45348:SF2">
    <property type="entry name" value="ZINC-TYPE ALCOHOL DEHYDROGENASE-LIKE PROTEIN C2E1P3.01"/>
    <property type="match status" value="1"/>
</dbReference>
<keyword evidence="4" id="KW-1185">Reference proteome</keyword>
<dbReference type="EMBL" id="LN736360">
    <property type="protein sequence ID" value="CEP60791.1"/>
    <property type="molecule type" value="Genomic_DNA"/>
</dbReference>
<accession>A0A0C7MLT4</accession>
<dbReference type="Pfam" id="PF00107">
    <property type="entry name" value="ADH_zinc_N"/>
    <property type="match status" value="1"/>
</dbReference>
<dbReference type="CDD" id="cd08249">
    <property type="entry name" value="enoyl_reductase_like"/>
    <property type="match status" value="1"/>
</dbReference>
<dbReference type="GO" id="GO:0016651">
    <property type="term" value="F:oxidoreductase activity, acting on NAD(P)H"/>
    <property type="evidence" value="ECO:0007669"/>
    <property type="project" value="InterPro"/>
</dbReference>
<dbReference type="InterPro" id="IPR011032">
    <property type="entry name" value="GroES-like_sf"/>
</dbReference>
<dbReference type="SUPFAM" id="SSF51735">
    <property type="entry name" value="NAD(P)-binding Rossmann-fold domains"/>
    <property type="match status" value="1"/>
</dbReference>
<dbReference type="Gene3D" id="3.40.50.720">
    <property type="entry name" value="NAD(P)-binding Rossmann-like Domain"/>
    <property type="match status" value="1"/>
</dbReference>
<evidence type="ECO:0000313" key="3">
    <source>
        <dbReference type="EMBL" id="CEP60791.1"/>
    </source>
</evidence>
<organism evidence="3 4">
    <name type="scientific">Lachancea lanzarotensis</name>
    <dbReference type="NCBI Taxonomy" id="1245769"/>
    <lineage>
        <taxon>Eukaryota</taxon>
        <taxon>Fungi</taxon>
        <taxon>Dikarya</taxon>
        <taxon>Ascomycota</taxon>
        <taxon>Saccharomycotina</taxon>
        <taxon>Saccharomycetes</taxon>
        <taxon>Saccharomycetales</taxon>
        <taxon>Saccharomycetaceae</taxon>
        <taxon>Lachancea</taxon>
    </lineage>
</organism>
<gene>
    <name evidence="3" type="ORF">LALA0_S01e19042g</name>
</gene>
<dbReference type="SUPFAM" id="SSF50129">
    <property type="entry name" value="GroES-like"/>
    <property type="match status" value="1"/>
</dbReference>
<dbReference type="STRING" id="1245769.A0A0C7MLT4"/>
<dbReference type="GeneID" id="34684197"/>
<dbReference type="InterPro" id="IPR047122">
    <property type="entry name" value="Trans-enoyl_RdTase-like"/>
</dbReference>
<evidence type="ECO:0000259" key="2">
    <source>
        <dbReference type="Pfam" id="PF08240"/>
    </source>
</evidence>
<dbReference type="InterPro" id="IPR036291">
    <property type="entry name" value="NAD(P)-bd_dom_sf"/>
</dbReference>
<dbReference type="Proteomes" id="UP000054304">
    <property type="component" value="Unassembled WGS sequence"/>
</dbReference>
<dbReference type="InterPro" id="IPR013149">
    <property type="entry name" value="ADH-like_C"/>
</dbReference>
<name>A0A0C7MLT4_9SACH</name>
<sequence>MYKRKLENVDIGSIVVSQLQERHIKRITVKESPKIGAEAPMPLLQQAAVVTSFEDEIVVSDQILVPQRLDDYEILVRNKYTGLNHVDWKSKKYHFNIHSFPWVNGRESSGIVVRRGAKVYKEKFPIGAKVFLASTCYRELKRSTFQEFTLFDSRLVWRLPCEMCSDGVSRKKFGLDFAAGVGVALVTAGSALSSFVDFQNVGKANEIREKSLIIWGGSSSVGIFTIQLARNLGIFKNIIAVSSLKYEHYLKELGATAVVDRTLAPGELIQTVKDICPTGIDCGVDVISRKTAELLLEVLNDGMETRKVLVCLSGTPGENARAKHPDTEVEPVGIKKFHEDLVFGENFVKFTSDLFEKGQLCPVPSVRVFKGFGTFGVGLKNGLAELEERDASAEKFVVRL</sequence>
<evidence type="ECO:0000313" key="4">
    <source>
        <dbReference type="Proteomes" id="UP000054304"/>
    </source>
</evidence>
<reference evidence="3 4" key="1">
    <citation type="submission" date="2014-12" db="EMBL/GenBank/DDBJ databases">
        <authorList>
            <person name="Neuveglise Cecile"/>
        </authorList>
    </citation>
    <scope>NUCLEOTIDE SEQUENCE [LARGE SCALE GENOMIC DNA]</scope>
    <source>
        <strain evidence="3 4">CBS 12615</strain>
    </source>
</reference>
<feature type="domain" description="Alcohol dehydrogenase-like C-terminal" evidence="1">
    <location>
        <begin position="221"/>
        <end position="302"/>
    </location>
</feature>
<dbReference type="Gene3D" id="3.90.180.10">
    <property type="entry name" value="Medium-chain alcohol dehydrogenases, catalytic domain"/>
    <property type="match status" value="1"/>
</dbReference>
<proteinExistence type="predicted"/>
<protein>
    <submittedName>
        <fullName evidence="3">LALA0S01e19042g1_1</fullName>
    </submittedName>
</protein>
<feature type="domain" description="Alcohol dehydrogenase-like N-terminal" evidence="2">
    <location>
        <begin position="71"/>
        <end position="138"/>
    </location>
</feature>
<dbReference type="HOGENOM" id="CLU_026673_16_2_1"/>
<dbReference type="PANTHER" id="PTHR45348">
    <property type="entry name" value="HYPOTHETICAL OXIDOREDUCTASE (EUROFUNG)"/>
    <property type="match status" value="1"/>
</dbReference>
<dbReference type="InterPro" id="IPR013154">
    <property type="entry name" value="ADH-like_N"/>
</dbReference>